<dbReference type="EMBL" id="CDMY01000176">
    <property type="protein sequence ID" value="CEL93525.1"/>
    <property type="molecule type" value="Genomic_DNA"/>
</dbReference>
<dbReference type="Proteomes" id="UP000041254">
    <property type="component" value="Unassembled WGS sequence"/>
</dbReference>
<sequence length="90" mass="9966">MMKDSADERRGSAELNTLYSAPLLPTFSQPLYGAAERLSKSRQLAEVYSRQAEPISVCQSRSGEEPRSNRQQLQSGVNTAEEPAELTRGH</sequence>
<keyword evidence="3" id="KW-1185">Reference proteome</keyword>
<feature type="compositionally biased region" description="Polar residues" evidence="1">
    <location>
        <begin position="69"/>
        <end position="78"/>
    </location>
</feature>
<organism evidence="2 3">
    <name type="scientific">Vitrella brassicaformis (strain CCMP3155)</name>
    <dbReference type="NCBI Taxonomy" id="1169540"/>
    <lineage>
        <taxon>Eukaryota</taxon>
        <taxon>Sar</taxon>
        <taxon>Alveolata</taxon>
        <taxon>Colpodellida</taxon>
        <taxon>Vitrellaceae</taxon>
        <taxon>Vitrella</taxon>
    </lineage>
</organism>
<accession>A0A0G4EC06</accession>
<evidence type="ECO:0000313" key="3">
    <source>
        <dbReference type="Proteomes" id="UP000041254"/>
    </source>
</evidence>
<protein>
    <submittedName>
        <fullName evidence="2">Uncharacterized protein</fullName>
    </submittedName>
</protein>
<proteinExistence type="predicted"/>
<evidence type="ECO:0000256" key="1">
    <source>
        <dbReference type="SAM" id="MobiDB-lite"/>
    </source>
</evidence>
<dbReference type="InParanoid" id="A0A0G4EC06"/>
<dbReference type="VEuPathDB" id="CryptoDB:Vbra_11235"/>
<name>A0A0G4EC06_VITBC</name>
<gene>
    <name evidence="2" type="ORF">Vbra_11235</name>
</gene>
<evidence type="ECO:0000313" key="2">
    <source>
        <dbReference type="EMBL" id="CEL93525.1"/>
    </source>
</evidence>
<reference evidence="2 3" key="1">
    <citation type="submission" date="2014-11" db="EMBL/GenBank/DDBJ databases">
        <authorList>
            <person name="Zhu J."/>
            <person name="Qi W."/>
            <person name="Song R."/>
        </authorList>
    </citation>
    <scope>NUCLEOTIDE SEQUENCE [LARGE SCALE GENOMIC DNA]</scope>
</reference>
<feature type="region of interest" description="Disordered" evidence="1">
    <location>
        <begin position="54"/>
        <end position="90"/>
    </location>
</feature>
<dbReference type="AlphaFoldDB" id="A0A0G4EC06"/>